<proteinExistence type="predicted"/>
<dbReference type="EMBL" id="FCOX02000009">
    <property type="protein sequence ID" value="SAK66339.1"/>
    <property type="molecule type" value="Genomic_DNA"/>
</dbReference>
<dbReference type="AlphaFoldDB" id="A0A158B8H6"/>
<accession>A0A158B8H6</accession>
<comment type="caution">
    <text evidence="1">The sequence shown here is derived from an EMBL/GenBank/DDBJ whole genome shotgun (WGS) entry which is preliminary data.</text>
</comment>
<gene>
    <name evidence="1" type="ORF">AWB78_02401</name>
</gene>
<evidence type="ECO:0000313" key="2">
    <source>
        <dbReference type="Proteomes" id="UP000071859"/>
    </source>
</evidence>
<name>A0A158B8H6_9BURK</name>
<sequence>MQRHALRPVTVIRGQKFVKRQKAATYRRKMKRRQHAALGRMIAASDHAGLYDIEAYPKTLSIVDMAGSLKPQKRVDIEDMNPWKS</sequence>
<organism evidence="1 2">
    <name type="scientific">Caballeronia calidae</name>
    <dbReference type="NCBI Taxonomy" id="1777139"/>
    <lineage>
        <taxon>Bacteria</taxon>
        <taxon>Pseudomonadati</taxon>
        <taxon>Pseudomonadota</taxon>
        <taxon>Betaproteobacteria</taxon>
        <taxon>Burkholderiales</taxon>
        <taxon>Burkholderiaceae</taxon>
        <taxon>Caballeronia</taxon>
    </lineage>
</organism>
<reference evidence="1" key="1">
    <citation type="submission" date="2016-01" db="EMBL/GenBank/DDBJ databases">
        <authorList>
            <person name="Peeters C."/>
        </authorList>
    </citation>
    <scope>NUCLEOTIDE SEQUENCE</scope>
    <source>
        <strain evidence="1">LMG 29321</strain>
    </source>
</reference>
<evidence type="ECO:0000313" key="1">
    <source>
        <dbReference type="EMBL" id="SAK66339.1"/>
    </source>
</evidence>
<protein>
    <submittedName>
        <fullName evidence="1">Uncharacterized protein</fullName>
    </submittedName>
</protein>
<dbReference type="Proteomes" id="UP000071859">
    <property type="component" value="Unassembled WGS sequence"/>
</dbReference>
<keyword evidence="2" id="KW-1185">Reference proteome</keyword>